<dbReference type="HOGENOM" id="CLU_117105_0_0_9"/>
<evidence type="ECO:0000313" key="1">
    <source>
        <dbReference type="EMBL" id="ADY56433.1"/>
    </source>
</evidence>
<dbReference type="STRING" id="645991.Sgly_2144"/>
<protein>
    <submittedName>
        <fullName evidence="1">Uncharacterized protein</fullName>
    </submittedName>
</protein>
<gene>
    <name evidence="1" type="ordered locus">Sgly_2144</name>
</gene>
<name>F0T2N4_SYNGF</name>
<dbReference type="RefSeq" id="WP_013625300.1">
    <property type="nucleotide sequence ID" value="NC_015172.1"/>
</dbReference>
<keyword evidence="2" id="KW-1185">Reference proteome</keyword>
<reference evidence="2" key="2">
    <citation type="submission" date="2011-02" db="EMBL/GenBank/DDBJ databases">
        <title>The complete genome of Syntrophobotulus glycolicus DSM 8271.</title>
        <authorList>
            <person name="Lucas S."/>
            <person name="Copeland A."/>
            <person name="Lapidus A."/>
            <person name="Bruce D."/>
            <person name="Goodwin L."/>
            <person name="Pitluck S."/>
            <person name="Kyrpides N."/>
            <person name="Mavromatis K."/>
            <person name="Pagani I."/>
            <person name="Ivanova N."/>
            <person name="Mikhailova N."/>
            <person name="Chertkov O."/>
            <person name="Held B."/>
            <person name="Detter J.C."/>
            <person name="Tapia R."/>
            <person name="Han C."/>
            <person name="Land M."/>
            <person name="Hauser L."/>
            <person name="Markowitz V."/>
            <person name="Cheng J.-F."/>
            <person name="Hugenholtz P."/>
            <person name="Woyke T."/>
            <person name="Wu D."/>
            <person name="Spring S."/>
            <person name="Schroeder M."/>
            <person name="Brambilla E."/>
            <person name="Klenk H.-P."/>
            <person name="Eisen J.A."/>
        </authorList>
    </citation>
    <scope>NUCLEOTIDE SEQUENCE [LARGE SCALE GENOMIC DNA]</scope>
    <source>
        <strain evidence="2">DSM 8271 / FlGlyR</strain>
    </source>
</reference>
<organism evidence="1 2">
    <name type="scientific">Syntrophobotulus glycolicus (strain DSM 8271 / FlGlyR)</name>
    <dbReference type="NCBI Taxonomy" id="645991"/>
    <lineage>
        <taxon>Bacteria</taxon>
        <taxon>Bacillati</taxon>
        <taxon>Bacillota</taxon>
        <taxon>Clostridia</taxon>
        <taxon>Eubacteriales</taxon>
        <taxon>Desulfitobacteriaceae</taxon>
        <taxon>Syntrophobotulus</taxon>
    </lineage>
</organism>
<accession>F0T2N4</accession>
<sequence length="146" mass="16156">MMNKKRLFKPLPIGAVVLSLAVVLFGNVNHVYSKTSHSDREIAIKDLAVENFNIDTTKVKQLYRSDLRGDSNVVSNEIKNKTLFAFTELIKNGGLKEGDYTPVYFLEGNNVSIAVKHADGSMTMTNYDISGDGEPSIISEDSKKAR</sequence>
<dbReference type="Proteomes" id="UP000007488">
    <property type="component" value="Chromosome"/>
</dbReference>
<dbReference type="AlphaFoldDB" id="F0T2N4"/>
<reference evidence="1 2" key="1">
    <citation type="journal article" date="2011" name="Stand. Genomic Sci.">
        <title>Complete genome sequence of Syntrophobotulus glycolicus type strain (FlGlyR).</title>
        <authorList>
            <person name="Han C."/>
            <person name="Mwirichia R."/>
            <person name="Chertkov O."/>
            <person name="Held B."/>
            <person name="Lapidus A."/>
            <person name="Nolan M."/>
            <person name="Lucas S."/>
            <person name="Hammon N."/>
            <person name="Deshpande S."/>
            <person name="Cheng J.F."/>
            <person name="Tapia R."/>
            <person name="Goodwin L."/>
            <person name="Pitluck S."/>
            <person name="Huntemann M."/>
            <person name="Liolios K."/>
            <person name="Ivanova N."/>
            <person name="Pagani I."/>
            <person name="Mavromatis K."/>
            <person name="Ovchinikova G."/>
            <person name="Pati A."/>
            <person name="Chen A."/>
            <person name="Palaniappan K."/>
            <person name="Land M."/>
            <person name="Hauser L."/>
            <person name="Brambilla E.M."/>
            <person name="Rohde M."/>
            <person name="Spring S."/>
            <person name="Sikorski J."/>
            <person name="Goker M."/>
            <person name="Woyke T."/>
            <person name="Bristow J."/>
            <person name="Eisen J.A."/>
            <person name="Markowitz V."/>
            <person name="Hugenholtz P."/>
            <person name="Kyrpides N.C."/>
            <person name="Klenk H.P."/>
            <person name="Detter J.C."/>
        </authorList>
    </citation>
    <scope>NUCLEOTIDE SEQUENCE [LARGE SCALE GENOMIC DNA]</scope>
    <source>
        <strain evidence="2">DSM 8271 / FlGlyR</strain>
    </source>
</reference>
<dbReference type="EMBL" id="CP002547">
    <property type="protein sequence ID" value="ADY56433.1"/>
    <property type="molecule type" value="Genomic_DNA"/>
</dbReference>
<dbReference type="KEGG" id="sgy:Sgly_2144"/>
<proteinExistence type="predicted"/>
<evidence type="ECO:0000313" key="2">
    <source>
        <dbReference type="Proteomes" id="UP000007488"/>
    </source>
</evidence>